<dbReference type="InterPro" id="IPR011701">
    <property type="entry name" value="MFS"/>
</dbReference>
<proteinExistence type="predicted"/>
<dbReference type="WBParaSite" id="SBAD_0000988601-mRNA-1">
    <property type="protein sequence ID" value="SBAD_0000988601-mRNA-1"/>
    <property type="gene ID" value="SBAD_0000988601"/>
</dbReference>
<organism evidence="9">
    <name type="scientific">Soboliphyme baturini</name>
    <dbReference type="NCBI Taxonomy" id="241478"/>
    <lineage>
        <taxon>Eukaryota</taxon>
        <taxon>Metazoa</taxon>
        <taxon>Ecdysozoa</taxon>
        <taxon>Nematoda</taxon>
        <taxon>Enoplea</taxon>
        <taxon>Dorylaimia</taxon>
        <taxon>Dioctophymatida</taxon>
        <taxon>Dioctophymatoidea</taxon>
        <taxon>Soboliphymatidae</taxon>
        <taxon>Soboliphyme</taxon>
    </lineage>
</organism>
<reference evidence="9" key="1">
    <citation type="submission" date="2016-06" db="UniProtKB">
        <authorList>
            <consortium name="WormBaseParasite"/>
        </authorList>
    </citation>
    <scope>IDENTIFICATION</scope>
</reference>
<evidence type="ECO:0000313" key="7">
    <source>
        <dbReference type="EMBL" id="VDP23794.1"/>
    </source>
</evidence>
<feature type="transmembrane region" description="Helical" evidence="5">
    <location>
        <begin position="64"/>
        <end position="84"/>
    </location>
</feature>
<gene>
    <name evidence="7" type="ORF">SBAD_LOCUS9538</name>
</gene>
<dbReference type="EMBL" id="UZAM01012843">
    <property type="protein sequence ID" value="VDP23794.1"/>
    <property type="molecule type" value="Genomic_DNA"/>
</dbReference>
<evidence type="ECO:0000256" key="3">
    <source>
        <dbReference type="ARBA" id="ARBA00022989"/>
    </source>
</evidence>
<dbReference type="PANTHER" id="PTHR11662:SF399">
    <property type="entry name" value="FI19708P1-RELATED"/>
    <property type="match status" value="1"/>
</dbReference>
<dbReference type="PANTHER" id="PTHR11662">
    <property type="entry name" value="SOLUTE CARRIER FAMILY 17"/>
    <property type="match status" value="1"/>
</dbReference>
<feature type="transmembrane region" description="Helical" evidence="5">
    <location>
        <begin position="91"/>
        <end position="111"/>
    </location>
</feature>
<evidence type="ECO:0000256" key="2">
    <source>
        <dbReference type="ARBA" id="ARBA00022692"/>
    </source>
</evidence>
<dbReference type="InterPro" id="IPR036259">
    <property type="entry name" value="MFS_trans_sf"/>
</dbReference>
<evidence type="ECO:0000313" key="8">
    <source>
        <dbReference type="Proteomes" id="UP000270296"/>
    </source>
</evidence>
<dbReference type="GO" id="GO:0006820">
    <property type="term" value="P:monoatomic anion transport"/>
    <property type="evidence" value="ECO:0007669"/>
    <property type="project" value="TreeGrafter"/>
</dbReference>
<evidence type="ECO:0000256" key="4">
    <source>
        <dbReference type="ARBA" id="ARBA00023136"/>
    </source>
</evidence>
<dbReference type="Proteomes" id="UP000270296">
    <property type="component" value="Unassembled WGS sequence"/>
</dbReference>
<feature type="transmembrane region" description="Helical" evidence="5">
    <location>
        <begin position="27"/>
        <end position="52"/>
    </location>
</feature>
<evidence type="ECO:0000256" key="1">
    <source>
        <dbReference type="ARBA" id="ARBA00004141"/>
    </source>
</evidence>
<dbReference type="GO" id="GO:0016020">
    <property type="term" value="C:membrane"/>
    <property type="evidence" value="ECO:0007669"/>
    <property type="project" value="UniProtKB-SubCell"/>
</dbReference>
<name>A0A183J0Z0_9BILA</name>
<dbReference type="Gene3D" id="1.20.1250.20">
    <property type="entry name" value="MFS general substrate transporter like domains"/>
    <property type="match status" value="1"/>
</dbReference>
<dbReference type="OrthoDB" id="2985014at2759"/>
<protein>
    <submittedName>
        <fullName evidence="9">MFS domain-containing protein</fullName>
    </submittedName>
</protein>
<dbReference type="AlphaFoldDB" id="A0A183J0Z0"/>
<sequence length="222" mass="24133">MVGYLNDAVKKPHGLAKFLRSLSFQMSIFLCGAMYCTMFSNLNLSVTILAMVNTTFTGCRYVPGMVLSAISWGRILAPTLGPLVDRSDARLILPISLVVAAFASAAIPVSTKVGPGLVMFLRMLIGVADATINPTTSKLLSQQFTPAARINALSWTTAGRQLGTLTVYPLAAYISDNHGEESDNNGWPMVFYICAAVSMCFVLLWIGFTMCRRKKMDKKIST</sequence>
<feature type="domain" description="Major facilitator superfamily (MFS) profile" evidence="6">
    <location>
        <begin position="1"/>
        <end position="222"/>
    </location>
</feature>
<reference evidence="7 8" key="2">
    <citation type="submission" date="2018-11" db="EMBL/GenBank/DDBJ databases">
        <authorList>
            <consortium name="Pathogen Informatics"/>
        </authorList>
    </citation>
    <scope>NUCLEOTIDE SEQUENCE [LARGE SCALE GENOMIC DNA]</scope>
</reference>
<keyword evidence="8" id="KW-1185">Reference proteome</keyword>
<evidence type="ECO:0000256" key="5">
    <source>
        <dbReference type="SAM" id="Phobius"/>
    </source>
</evidence>
<dbReference type="Pfam" id="PF07690">
    <property type="entry name" value="MFS_1"/>
    <property type="match status" value="1"/>
</dbReference>
<comment type="subcellular location">
    <subcellularLocation>
        <location evidence="1">Membrane</location>
        <topology evidence="1">Multi-pass membrane protein</topology>
    </subcellularLocation>
</comment>
<dbReference type="InterPro" id="IPR050382">
    <property type="entry name" value="MFS_Na/Anion_cotransporter"/>
</dbReference>
<feature type="transmembrane region" description="Helical" evidence="5">
    <location>
        <begin position="189"/>
        <end position="211"/>
    </location>
</feature>
<dbReference type="InterPro" id="IPR020846">
    <property type="entry name" value="MFS_dom"/>
</dbReference>
<dbReference type="GO" id="GO:0022857">
    <property type="term" value="F:transmembrane transporter activity"/>
    <property type="evidence" value="ECO:0007669"/>
    <property type="project" value="InterPro"/>
</dbReference>
<accession>A0A183J0Z0</accession>
<keyword evidence="3 5" id="KW-1133">Transmembrane helix</keyword>
<dbReference type="PROSITE" id="PS50850">
    <property type="entry name" value="MFS"/>
    <property type="match status" value="1"/>
</dbReference>
<keyword evidence="2 5" id="KW-0812">Transmembrane</keyword>
<keyword evidence="4 5" id="KW-0472">Membrane</keyword>
<dbReference type="SUPFAM" id="SSF103473">
    <property type="entry name" value="MFS general substrate transporter"/>
    <property type="match status" value="1"/>
</dbReference>
<evidence type="ECO:0000259" key="6">
    <source>
        <dbReference type="PROSITE" id="PS50850"/>
    </source>
</evidence>
<evidence type="ECO:0000313" key="9">
    <source>
        <dbReference type="WBParaSite" id="SBAD_0000988601-mRNA-1"/>
    </source>
</evidence>